<reference evidence="1" key="1">
    <citation type="journal article" date="2013" name="Environ. Microbiol.">
        <title>Microbiota from the distal guts of lean and obese adolescents exhibit partial functional redundancy besides clear differences in community structure.</title>
        <authorList>
            <person name="Ferrer M."/>
            <person name="Ruiz A."/>
            <person name="Lanza F."/>
            <person name="Haange S.B."/>
            <person name="Oberbach A."/>
            <person name="Till H."/>
            <person name="Bargiela R."/>
            <person name="Campoy C."/>
            <person name="Segura M.T."/>
            <person name="Richter M."/>
            <person name="von Bergen M."/>
            <person name="Seifert J."/>
            <person name="Suarez A."/>
        </authorList>
    </citation>
    <scope>NUCLEOTIDE SEQUENCE</scope>
</reference>
<dbReference type="AlphaFoldDB" id="K1RSG8"/>
<accession>K1RSG8</accession>
<dbReference type="EMBL" id="AJWZ01009372">
    <property type="protein sequence ID" value="EKC51502.1"/>
    <property type="molecule type" value="Genomic_DNA"/>
</dbReference>
<name>K1RSG8_9ZZZZ</name>
<comment type="caution">
    <text evidence="1">The sequence shown here is derived from an EMBL/GenBank/DDBJ whole genome shotgun (WGS) entry which is preliminary data.</text>
</comment>
<protein>
    <submittedName>
        <fullName evidence="1">Uncharacterized protein</fullName>
    </submittedName>
</protein>
<evidence type="ECO:0000313" key="1">
    <source>
        <dbReference type="EMBL" id="EKC51502.1"/>
    </source>
</evidence>
<feature type="non-terminal residue" evidence="1">
    <location>
        <position position="1"/>
    </location>
</feature>
<feature type="non-terminal residue" evidence="1">
    <location>
        <position position="233"/>
    </location>
</feature>
<proteinExistence type="predicted"/>
<sequence>DLTCYVDKFNIYEHALNRVEYRFRDDDYPSGYSDENITRRLMQFILEDEDNMAINRKISQVIGQLPVRLTKNKFFEMLSNGLSIYKGGTKESLKNFLYMLKTTAMLENTETMTVNYPYLDDFFKEFKEVKFKNITKEQYDEMMANIAKVSEYMEDLMNSNMMIQEILNDLLIVLYTYENQLDDNIVKGCTEIIKDTNLLFLGKFSPKSLEEIEDMFVMLEGTQEELYPKLSSY</sequence>
<gene>
    <name evidence="1" type="ORF">OBE_13577</name>
</gene>
<organism evidence="1">
    <name type="scientific">human gut metagenome</name>
    <dbReference type="NCBI Taxonomy" id="408170"/>
    <lineage>
        <taxon>unclassified sequences</taxon>
        <taxon>metagenomes</taxon>
        <taxon>organismal metagenomes</taxon>
    </lineage>
</organism>